<reference evidence="7 8" key="1">
    <citation type="journal article" date="2018" name="ISME J.">
        <title>A methanotrophic archaeon couples anaerobic oxidation of methane to Fe(III) reduction.</title>
        <authorList>
            <person name="Cai C."/>
            <person name="Leu A.O."/>
            <person name="Xie G.J."/>
            <person name="Guo J."/>
            <person name="Feng Y."/>
            <person name="Zhao J.X."/>
            <person name="Tyson G.W."/>
            <person name="Yuan Z."/>
            <person name="Hu S."/>
        </authorList>
    </citation>
    <scope>NUCLEOTIDE SEQUENCE [LARGE SCALE GENOMIC DNA]</scope>
    <source>
        <strain evidence="7">FeB_12</strain>
    </source>
</reference>
<organism evidence="7 8">
    <name type="scientific">candidate division GN15 bacterium</name>
    <dbReference type="NCBI Taxonomy" id="2072418"/>
    <lineage>
        <taxon>Bacteria</taxon>
        <taxon>candidate division GN15</taxon>
    </lineage>
</organism>
<evidence type="ECO:0000256" key="5">
    <source>
        <dbReference type="ARBA" id="ARBA00023136"/>
    </source>
</evidence>
<feature type="transmembrane region" description="Helical" evidence="6">
    <location>
        <begin position="412"/>
        <end position="431"/>
    </location>
</feature>
<comment type="caution">
    <text evidence="7">The sequence shown here is derived from an EMBL/GenBank/DDBJ whole genome shotgun (WGS) entry which is preliminary data.</text>
</comment>
<dbReference type="Pfam" id="PF01566">
    <property type="entry name" value="Nramp"/>
    <property type="match status" value="1"/>
</dbReference>
<evidence type="ECO:0000313" key="8">
    <source>
        <dbReference type="Proteomes" id="UP000250918"/>
    </source>
</evidence>
<keyword evidence="5 6" id="KW-0472">Membrane</keyword>
<dbReference type="GO" id="GO:0015086">
    <property type="term" value="F:cadmium ion transmembrane transporter activity"/>
    <property type="evidence" value="ECO:0007669"/>
    <property type="project" value="TreeGrafter"/>
</dbReference>
<comment type="subcellular location">
    <subcellularLocation>
        <location evidence="1">Membrane</location>
        <topology evidence="1">Multi-pass membrane protein</topology>
    </subcellularLocation>
</comment>
<evidence type="ECO:0000256" key="2">
    <source>
        <dbReference type="ARBA" id="ARBA00022448"/>
    </source>
</evidence>
<dbReference type="GO" id="GO:0005384">
    <property type="term" value="F:manganese ion transmembrane transporter activity"/>
    <property type="evidence" value="ECO:0007669"/>
    <property type="project" value="TreeGrafter"/>
</dbReference>
<feature type="transmembrane region" description="Helical" evidence="6">
    <location>
        <begin position="156"/>
        <end position="175"/>
    </location>
</feature>
<accession>A0A855X7C4</accession>
<evidence type="ECO:0000256" key="6">
    <source>
        <dbReference type="SAM" id="Phobius"/>
    </source>
</evidence>
<keyword evidence="4 6" id="KW-1133">Transmembrane helix</keyword>
<dbReference type="InterPro" id="IPR001046">
    <property type="entry name" value="NRAMP_fam"/>
</dbReference>
<evidence type="ECO:0000313" key="7">
    <source>
        <dbReference type="EMBL" id="PWB73627.1"/>
    </source>
</evidence>
<name>A0A855X7C4_9BACT</name>
<feature type="transmembrane region" description="Helical" evidence="6">
    <location>
        <begin position="122"/>
        <end position="144"/>
    </location>
</feature>
<keyword evidence="3 6" id="KW-0812">Transmembrane</keyword>
<keyword evidence="2" id="KW-0813">Transport</keyword>
<evidence type="ECO:0000256" key="4">
    <source>
        <dbReference type="ARBA" id="ARBA00022989"/>
    </source>
</evidence>
<dbReference type="Proteomes" id="UP000250918">
    <property type="component" value="Unassembled WGS sequence"/>
</dbReference>
<feature type="transmembrane region" description="Helical" evidence="6">
    <location>
        <begin position="343"/>
        <end position="362"/>
    </location>
</feature>
<feature type="transmembrane region" description="Helical" evidence="6">
    <location>
        <begin position="91"/>
        <end position="110"/>
    </location>
</feature>
<dbReference type="PANTHER" id="PTHR11706">
    <property type="entry name" value="SOLUTE CARRIER PROTEIN FAMILY 11 MEMBER"/>
    <property type="match status" value="1"/>
</dbReference>
<feature type="transmembrane region" description="Helical" evidence="6">
    <location>
        <begin position="369"/>
        <end position="392"/>
    </location>
</feature>
<dbReference type="EMBL" id="PQAP01000051">
    <property type="protein sequence ID" value="PWB73627.1"/>
    <property type="molecule type" value="Genomic_DNA"/>
</dbReference>
<feature type="transmembrane region" description="Helical" evidence="6">
    <location>
        <begin position="54"/>
        <end position="70"/>
    </location>
</feature>
<dbReference type="GO" id="GO:0034755">
    <property type="term" value="P:iron ion transmembrane transport"/>
    <property type="evidence" value="ECO:0007669"/>
    <property type="project" value="TreeGrafter"/>
</dbReference>
<dbReference type="PANTHER" id="PTHR11706:SF33">
    <property type="entry name" value="NATURAL RESISTANCE-ASSOCIATED MACROPHAGE PROTEIN 2"/>
    <property type="match status" value="1"/>
</dbReference>
<protein>
    <submittedName>
        <fullName evidence="7">Divalent metal cation transporter</fullName>
    </submittedName>
</protein>
<feature type="transmembrane region" description="Helical" evidence="6">
    <location>
        <begin position="195"/>
        <end position="221"/>
    </location>
</feature>
<feature type="transmembrane region" description="Helical" evidence="6">
    <location>
        <begin position="18"/>
        <end position="34"/>
    </location>
</feature>
<feature type="transmembrane region" description="Helical" evidence="6">
    <location>
        <begin position="242"/>
        <end position="267"/>
    </location>
</feature>
<feature type="transmembrane region" description="Helical" evidence="6">
    <location>
        <begin position="299"/>
        <end position="323"/>
    </location>
</feature>
<sequence length="436" mass="48110">MYWISKSIHRIGRFKRRLVILLAVLGPGIITMIADNDAGGISTYSVTGSKYGFNLLWVFFILIPMAYYVQEMTVRLGAVTKRGHAEAIFDGFGPFWGWFSIFDLAVVNWLTLITEYIGMTAAWSMFGIPAWVTVIFVTIILMAVVMTGRYWTFEKLTLMFCVFNFVYIPAAFWAMSTSTAPAWGAVASGFYNPQFPAGFTADLLFVIMANIGTTITPWQIFFQQSAVVDKGMDIRDIRFGKIDTFAGSFLTGVVAIFIIIATGAAFYYHQPQIIVQDATQTANALVPLLPASEGHWARLLFAIGLFDAGFLGALCISLSTSWAVGEVFGWAHTLNRSVKDAPWFYVVYLVTLASAGAVVLIPNAPLITITMFVQVVAVTLLPAALIFLILLLNDKALMGEHVNTPTQNFANWTIVIFVIAMSTLFAISVLFPKLFA</sequence>
<dbReference type="GO" id="GO:0005886">
    <property type="term" value="C:plasma membrane"/>
    <property type="evidence" value="ECO:0007669"/>
    <property type="project" value="TreeGrafter"/>
</dbReference>
<evidence type="ECO:0000256" key="3">
    <source>
        <dbReference type="ARBA" id="ARBA00022692"/>
    </source>
</evidence>
<evidence type="ECO:0000256" key="1">
    <source>
        <dbReference type="ARBA" id="ARBA00004141"/>
    </source>
</evidence>
<gene>
    <name evidence="7" type="ORF">C3F09_05025</name>
</gene>
<proteinExistence type="predicted"/>
<dbReference type="AlphaFoldDB" id="A0A855X7C4"/>